<dbReference type="Proteomes" id="UP001164929">
    <property type="component" value="Chromosome 17"/>
</dbReference>
<gene>
    <name evidence="1" type="ORF">NC653_037756</name>
</gene>
<name>A0AAD6LFB6_9ROSI</name>
<proteinExistence type="predicted"/>
<evidence type="ECO:0000313" key="2">
    <source>
        <dbReference type="Proteomes" id="UP001164929"/>
    </source>
</evidence>
<accession>A0AAD6LFB6</accession>
<protein>
    <submittedName>
        <fullName evidence="1">Uncharacterized protein</fullName>
    </submittedName>
</protein>
<sequence>MAELASEELLELEQLHRDRGVHKDPGWSYVVLERDFISGINLERCLSKVSGDHTRKDAKATHLELEQIVAGEVIIYARKVSGEGYSWNGISFLESILKDVVQSIKVRDNLTYHLHAVILDVKVLLQRD</sequence>
<keyword evidence="2" id="KW-1185">Reference proteome</keyword>
<reference evidence="1" key="1">
    <citation type="journal article" date="2023" name="Mol. Ecol. Resour.">
        <title>Chromosome-level genome assembly of a triploid poplar Populus alba 'Berolinensis'.</title>
        <authorList>
            <person name="Chen S."/>
            <person name="Yu Y."/>
            <person name="Wang X."/>
            <person name="Wang S."/>
            <person name="Zhang T."/>
            <person name="Zhou Y."/>
            <person name="He R."/>
            <person name="Meng N."/>
            <person name="Wang Y."/>
            <person name="Liu W."/>
            <person name="Liu Z."/>
            <person name="Liu J."/>
            <person name="Guo Q."/>
            <person name="Huang H."/>
            <person name="Sederoff R.R."/>
            <person name="Wang G."/>
            <person name="Qu G."/>
            <person name="Chen S."/>
        </authorList>
    </citation>
    <scope>NUCLEOTIDE SEQUENCE</scope>
    <source>
        <strain evidence="1">SC-2020</strain>
    </source>
</reference>
<organism evidence="1 2">
    <name type="scientific">Populus alba x Populus x berolinensis</name>
    <dbReference type="NCBI Taxonomy" id="444605"/>
    <lineage>
        <taxon>Eukaryota</taxon>
        <taxon>Viridiplantae</taxon>
        <taxon>Streptophyta</taxon>
        <taxon>Embryophyta</taxon>
        <taxon>Tracheophyta</taxon>
        <taxon>Spermatophyta</taxon>
        <taxon>Magnoliopsida</taxon>
        <taxon>eudicotyledons</taxon>
        <taxon>Gunneridae</taxon>
        <taxon>Pentapetalae</taxon>
        <taxon>rosids</taxon>
        <taxon>fabids</taxon>
        <taxon>Malpighiales</taxon>
        <taxon>Salicaceae</taxon>
        <taxon>Saliceae</taxon>
        <taxon>Populus</taxon>
    </lineage>
</organism>
<comment type="caution">
    <text evidence="1">The sequence shown here is derived from an EMBL/GenBank/DDBJ whole genome shotgun (WGS) entry which is preliminary data.</text>
</comment>
<dbReference type="AlphaFoldDB" id="A0AAD6LFB6"/>
<evidence type="ECO:0000313" key="1">
    <source>
        <dbReference type="EMBL" id="KAJ6959510.1"/>
    </source>
</evidence>
<dbReference type="EMBL" id="JAQIZT010000017">
    <property type="protein sequence ID" value="KAJ6959510.1"/>
    <property type="molecule type" value="Genomic_DNA"/>
</dbReference>